<keyword evidence="1" id="KW-0812">Transmembrane</keyword>
<feature type="transmembrane region" description="Helical" evidence="1">
    <location>
        <begin position="40"/>
        <end position="61"/>
    </location>
</feature>
<sequence length="74" mass="8528">ERVMRSLLIVVSVDVCGWIITPAINGFFRILQLNCQQMFAWQLFSKIFINVALSAKLFIYYSTSTDYRAAINAF</sequence>
<name>A0AAN5HYJ1_9BILA</name>
<feature type="transmembrane region" description="Helical" evidence="1">
    <location>
        <begin position="7"/>
        <end position="28"/>
    </location>
</feature>
<dbReference type="InterPro" id="IPR047130">
    <property type="entry name" value="7TM_GPCR_Srsx_nematod"/>
</dbReference>
<evidence type="ECO:0008006" key="4">
    <source>
        <dbReference type="Google" id="ProtNLM"/>
    </source>
</evidence>
<gene>
    <name evidence="2" type="ORF">PMAYCL1PPCAC_15823</name>
</gene>
<feature type="non-terminal residue" evidence="2">
    <location>
        <position position="1"/>
    </location>
</feature>
<dbReference type="PANTHER" id="PTHR23360:SF5">
    <property type="entry name" value="G-PROTEIN COUPLED RECEPTORS FAMILY 1 PROFILE DOMAIN-CONTAINING PROTEIN"/>
    <property type="match status" value="1"/>
</dbReference>
<evidence type="ECO:0000313" key="2">
    <source>
        <dbReference type="EMBL" id="GMR45628.1"/>
    </source>
</evidence>
<evidence type="ECO:0000256" key="1">
    <source>
        <dbReference type="SAM" id="Phobius"/>
    </source>
</evidence>
<dbReference type="InterPro" id="IPR019424">
    <property type="entry name" value="7TM_GPCR_Srsx"/>
</dbReference>
<dbReference type="Pfam" id="PF10320">
    <property type="entry name" value="7TM_GPCR_Srsx"/>
    <property type="match status" value="1"/>
</dbReference>
<protein>
    <recommendedName>
        <fullName evidence="4">G protein-coupled receptor</fullName>
    </recommendedName>
</protein>
<feature type="non-terminal residue" evidence="2">
    <location>
        <position position="74"/>
    </location>
</feature>
<dbReference type="AlphaFoldDB" id="A0AAN5HYJ1"/>
<evidence type="ECO:0000313" key="3">
    <source>
        <dbReference type="Proteomes" id="UP001328107"/>
    </source>
</evidence>
<organism evidence="2 3">
    <name type="scientific">Pristionchus mayeri</name>
    <dbReference type="NCBI Taxonomy" id="1317129"/>
    <lineage>
        <taxon>Eukaryota</taxon>
        <taxon>Metazoa</taxon>
        <taxon>Ecdysozoa</taxon>
        <taxon>Nematoda</taxon>
        <taxon>Chromadorea</taxon>
        <taxon>Rhabditida</taxon>
        <taxon>Rhabditina</taxon>
        <taxon>Diplogasteromorpha</taxon>
        <taxon>Diplogasteroidea</taxon>
        <taxon>Neodiplogasteridae</taxon>
        <taxon>Pristionchus</taxon>
    </lineage>
</organism>
<proteinExistence type="predicted"/>
<dbReference type="Proteomes" id="UP001328107">
    <property type="component" value="Unassembled WGS sequence"/>
</dbReference>
<reference evidence="3" key="1">
    <citation type="submission" date="2022-10" db="EMBL/GenBank/DDBJ databases">
        <title>Genome assembly of Pristionchus species.</title>
        <authorList>
            <person name="Yoshida K."/>
            <person name="Sommer R.J."/>
        </authorList>
    </citation>
    <scope>NUCLEOTIDE SEQUENCE [LARGE SCALE GENOMIC DNA]</scope>
    <source>
        <strain evidence="3">RS5460</strain>
    </source>
</reference>
<dbReference type="EMBL" id="BTRK01000004">
    <property type="protein sequence ID" value="GMR45628.1"/>
    <property type="molecule type" value="Genomic_DNA"/>
</dbReference>
<comment type="caution">
    <text evidence="2">The sequence shown here is derived from an EMBL/GenBank/DDBJ whole genome shotgun (WGS) entry which is preliminary data.</text>
</comment>
<keyword evidence="3" id="KW-1185">Reference proteome</keyword>
<keyword evidence="1" id="KW-0472">Membrane</keyword>
<keyword evidence="1" id="KW-1133">Transmembrane helix</keyword>
<dbReference type="PANTHER" id="PTHR23360">
    <property type="entry name" value="G-PROTEIN COUPLED RECEPTORS FAMILY 1 PROFILE DOMAIN-CONTAINING PROTEIN-RELATED"/>
    <property type="match status" value="1"/>
</dbReference>
<accession>A0AAN5HYJ1</accession>